<dbReference type="AlphaFoldDB" id="A0A1G1YPQ2"/>
<dbReference type="Proteomes" id="UP000178122">
    <property type="component" value="Unassembled WGS sequence"/>
</dbReference>
<protein>
    <submittedName>
        <fullName evidence="2">Uncharacterized protein</fullName>
    </submittedName>
</protein>
<sequence>MEMNKMIEINLDKIVGRAVNTVAIGGALSATIGALGAGVYEGYTGLKVFNDGGFSVPFVAAQIGFFTPIIAYLNPNEKSRLIDRKNDEWLIAVGGAAAGIICYGVGQGIGQWLRYG</sequence>
<accession>A0A1G1YPQ2</accession>
<evidence type="ECO:0000313" key="3">
    <source>
        <dbReference type="Proteomes" id="UP000178122"/>
    </source>
</evidence>
<feature type="transmembrane region" description="Helical" evidence="1">
    <location>
        <begin position="21"/>
        <end position="40"/>
    </location>
</feature>
<keyword evidence="1" id="KW-0812">Transmembrane</keyword>
<gene>
    <name evidence="2" type="ORF">A2912_03915</name>
</gene>
<keyword evidence="1" id="KW-1133">Transmembrane helix</keyword>
<keyword evidence="1" id="KW-0472">Membrane</keyword>
<evidence type="ECO:0000313" key="2">
    <source>
        <dbReference type="EMBL" id="OGY53786.1"/>
    </source>
</evidence>
<evidence type="ECO:0000256" key="1">
    <source>
        <dbReference type="SAM" id="Phobius"/>
    </source>
</evidence>
<feature type="transmembrane region" description="Helical" evidence="1">
    <location>
        <begin position="52"/>
        <end position="73"/>
    </location>
</feature>
<dbReference type="EMBL" id="MHIN01000040">
    <property type="protein sequence ID" value="OGY53786.1"/>
    <property type="molecule type" value="Genomic_DNA"/>
</dbReference>
<reference evidence="2 3" key="1">
    <citation type="journal article" date="2016" name="Nat. Commun.">
        <title>Thousands of microbial genomes shed light on interconnected biogeochemical processes in an aquifer system.</title>
        <authorList>
            <person name="Anantharaman K."/>
            <person name="Brown C.T."/>
            <person name="Hug L.A."/>
            <person name="Sharon I."/>
            <person name="Castelle C.J."/>
            <person name="Probst A.J."/>
            <person name="Thomas B.C."/>
            <person name="Singh A."/>
            <person name="Wilkins M.J."/>
            <person name="Karaoz U."/>
            <person name="Brodie E.L."/>
            <person name="Williams K.H."/>
            <person name="Hubbard S.S."/>
            <person name="Banfield J.F."/>
        </authorList>
    </citation>
    <scope>NUCLEOTIDE SEQUENCE [LARGE SCALE GENOMIC DNA]</scope>
</reference>
<feature type="transmembrane region" description="Helical" evidence="1">
    <location>
        <begin position="89"/>
        <end position="113"/>
    </location>
</feature>
<organism evidence="2 3">
    <name type="scientific">Candidatus Buchananbacteria bacterium RIFCSPLOWO2_01_FULL_40_23b</name>
    <dbReference type="NCBI Taxonomy" id="1797544"/>
    <lineage>
        <taxon>Bacteria</taxon>
        <taxon>Candidatus Buchananiibacteriota</taxon>
    </lineage>
</organism>
<proteinExistence type="predicted"/>
<comment type="caution">
    <text evidence="2">The sequence shown here is derived from an EMBL/GenBank/DDBJ whole genome shotgun (WGS) entry which is preliminary data.</text>
</comment>
<name>A0A1G1YPQ2_9BACT</name>